<feature type="chain" id="PRO_5006833839" description="DUF2057 domain-containing protein" evidence="3">
    <location>
        <begin position="22"/>
        <end position="200"/>
    </location>
</feature>
<evidence type="ECO:0008006" key="6">
    <source>
        <dbReference type="Google" id="ProtNLM"/>
    </source>
</evidence>
<dbReference type="RefSeq" id="WP_058374393.1">
    <property type="nucleotide sequence ID" value="NZ_CP011034.1"/>
</dbReference>
<evidence type="ECO:0000256" key="3">
    <source>
        <dbReference type="SAM" id="SignalP"/>
    </source>
</evidence>
<proteinExistence type="inferred from homology"/>
<dbReference type="AlphaFoldDB" id="A0A0U2WRD6"/>
<dbReference type="InterPro" id="IPR018635">
    <property type="entry name" value="UPF0319"/>
</dbReference>
<evidence type="ECO:0000256" key="1">
    <source>
        <dbReference type="ARBA" id="ARBA00008490"/>
    </source>
</evidence>
<evidence type="ECO:0000256" key="2">
    <source>
        <dbReference type="ARBA" id="ARBA00022729"/>
    </source>
</evidence>
<dbReference type="PATRIC" id="fig|1315283.4.peg.3033"/>
<dbReference type="EMBL" id="CP011034">
    <property type="protein sequence ID" value="ALS34443.1"/>
    <property type="molecule type" value="Genomic_DNA"/>
</dbReference>
<reference evidence="4 5" key="1">
    <citation type="submission" date="2015-03" db="EMBL/GenBank/DDBJ databases">
        <authorList>
            <person name="Murphy D."/>
        </authorList>
    </citation>
    <scope>NUCLEOTIDE SEQUENCE [LARGE SCALE GENOMIC DNA]</scope>
    <source>
        <strain evidence="4 5">KMM 520</strain>
    </source>
</reference>
<evidence type="ECO:0000313" key="4">
    <source>
        <dbReference type="EMBL" id="ALS34443.1"/>
    </source>
</evidence>
<sequence>MRKSILLGSAAALLFSVSSMAENIHFPEEFVPLQVGERIIESSIFSRVDDIELAPGSYKLKLKYTDLYDLGYDDHEVVESEPFWVNVTIEAGKDYILEFNRAKNAVAAKVFAQSPQVSLKAKGSALAAPLSVISNAQLTNAVPVQQVSNATAMATSASEAIKPVAPINGKGMPSAAAMLDFWWQQATPAQQQAFLEKVTK</sequence>
<protein>
    <recommendedName>
        <fullName evidence="6">DUF2057 domain-containing protein</fullName>
    </recommendedName>
</protein>
<comment type="similarity">
    <text evidence="1">Belongs to the UPF0319 family.</text>
</comment>
<feature type="signal peptide" evidence="3">
    <location>
        <begin position="1"/>
        <end position="21"/>
    </location>
</feature>
<name>A0A0U2WRD6_9GAMM</name>
<gene>
    <name evidence="4" type="ORF">PTRA_a3473</name>
</gene>
<dbReference type="Pfam" id="PF09829">
    <property type="entry name" value="DUF2057"/>
    <property type="match status" value="1"/>
</dbReference>
<dbReference type="PANTHER" id="PTHR38108:SF1">
    <property type="entry name" value="UPF0319 PROTEIN YCCT"/>
    <property type="match status" value="1"/>
</dbReference>
<dbReference type="OrthoDB" id="5734775at2"/>
<keyword evidence="2 3" id="KW-0732">Signal</keyword>
<accession>A0A0U2WRD6</accession>
<evidence type="ECO:0000313" key="5">
    <source>
        <dbReference type="Proteomes" id="UP000065261"/>
    </source>
</evidence>
<organism evidence="4">
    <name type="scientific">Pseudoalteromonas translucida KMM 520</name>
    <dbReference type="NCBI Taxonomy" id="1315283"/>
    <lineage>
        <taxon>Bacteria</taxon>
        <taxon>Pseudomonadati</taxon>
        <taxon>Pseudomonadota</taxon>
        <taxon>Gammaproteobacteria</taxon>
        <taxon>Alteromonadales</taxon>
        <taxon>Pseudoalteromonadaceae</taxon>
        <taxon>Pseudoalteromonas</taxon>
    </lineage>
</organism>
<dbReference type="KEGG" id="ptn:PTRA_a3473"/>
<dbReference type="Proteomes" id="UP000065261">
    <property type="component" value="Chromosome I"/>
</dbReference>
<dbReference type="PANTHER" id="PTHR38108">
    <property type="entry name" value="UPF0319 PROTEIN YCCT"/>
    <property type="match status" value="1"/>
</dbReference>